<evidence type="ECO:0000256" key="4">
    <source>
        <dbReference type="ARBA" id="ARBA00022448"/>
    </source>
</evidence>
<evidence type="ECO:0000256" key="6">
    <source>
        <dbReference type="ARBA" id="ARBA00022692"/>
    </source>
</evidence>
<evidence type="ECO:0000256" key="11">
    <source>
        <dbReference type="SAM" id="Phobius"/>
    </source>
</evidence>
<evidence type="ECO:0000256" key="9">
    <source>
        <dbReference type="RuleBase" id="RU000477"/>
    </source>
</evidence>
<feature type="transmembrane region" description="Helical" evidence="11">
    <location>
        <begin position="261"/>
        <end position="283"/>
    </location>
</feature>
<evidence type="ECO:0000313" key="13">
    <source>
        <dbReference type="Proteomes" id="UP001152964"/>
    </source>
</evidence>
<keyword evidence="13" id="KW-1185">Reference proteome</keyword>
<keyword evidence="5" id="KW-1003">Cell membrane</keyword>
<comment type="similarity">
    <text evidence="3 9">Belongs to the MIP/aquaporin (TC 1.A.8) family.</text>
</comment>
<evidence type="ECO:0008006" key="14">
    <source>
        <dbReference type="Google" id="ProtNLM"/>
    </source>
</evidence>
<accession>A0ABN8VLX8</accession>
<keyword evidence="6 9" id="KW-0812">Transmembrane</keyword>
<dbReference type="InterPro" id="IPR034294">
    <property type="entry name" value="Aquaporin_transptr"/>
</dbReference>
<dbReference type="InterPro" id="IPR000425">
    <property type="entry name" value="MIP"/>
</dbReference>
<dbReference type="PROSITE" id="PS00221">
    <property type="entry name" value="MIP"/>
    <property type="match status" value="1"/>
</dbReference>
<feature type="transmembrane region" description="Helical" evidence="11">
    <location>
        <begin position="303"/>
        <end position="323"/>
    </location>
</feature>
<dbReference type="SUPFAM" id="SSF81338">
    <property type="entry name" value="Aquaporin-like"/>
    <property type="match status" value="1"/>
</dbReference>
<protein>
    <recommendedName>
        <fullName evidence="14">AQY1-like protein</fullName>
    </recommendedName>
</protein>
<evidence type="ECO:0000256" key="2">
    <source>
        <dbReference type="ARBA" id="ARBA00004651"/>
    </source>
</evidence>
<organism evidence="12 13">
    <name type="scientific">Saccharomyces eubayanus</name>
    <name type="common">Yeast</name>
    <dbReference type="NCBI Taxonomy" id="1080349"/>
    <lineage>
        <taxon>Eukaryota</taxon>
        <taxon>Fungi</taxon>
        <taxon>Dikarya</taxon>
        <taxon>Ascomycota</taxon>
        <taxon>Saccharomycotina</taxon>
        <taxon>Saccharomycetes</taxon>
        <taxon>Saccharomycetales</taxon>
        <taxon>Saccharomycetaceae</taxon>
        <taxon>Saccharomyces</taxon>
    </lineage>
</organism>
<dbReference type="InterPro" id="IPR022357">
    <property type="entry name" value="MIP_CS"/>
</dbReference>
<evidence type="ECO:0000256" key="10">
    <source>
        <dbReference type="SAM" id="MobiDB-lite"/>
    </source>
</evidence>
<evidence type="ECO:0000313" key="12">
    <source>
        <dbReference type="EMBL" id="CAI1787453.1"/>
    </source>
</evidence>
<dbReference type="PRINTS" id="PR00783">
    <property type="entry name" value="MINTRINSICP"/>
</dbReference>
<feature type="region of interest" description="Disordered" evidence="10">
    <location>
        <begin position="57"/>
        <end position="81"/>
    </location>
</feature>
<keyword evidence="8 11" id="KW-0472">Membrane</keyword>
<evidence type="ECO:0000256" key="7">
    <source>
        <dbReference type="ARBA" id="ARBA00022989"/>
    </source>
</evidence>
<evidence type="ECO:0000256" key="8">
    <source>
        <dbReference type="ARBA" id="ARBA00023136"/>
    </source>
</evidence>
<dbReference type="PANTHER" id="PTHR19139:SF199">
    <property type="entry name" value="MIP17260P"/>
    <property type="match status" value="1"/>
</dbReference>
<keyword evidence="4 9" id="KW-0813">Transport</keyword>
<keyword evidence="7 11" id="KW-1133">Transmembrane helix</keyword>
<comment type="subcellular location">
    <subcellularLocation>
        <location evidence="2">Cell membrane</location>
        <topology evidence="2">Multi-pass membrane protein</topology>
    </subcellularLocation>
    <subcellularLocation>
        <location evidence="1">Endoplasmic reticulum membrane</location>
        <topology evidence="1">Multi-pass membrane protein</topology>
    </subcellularLocation>
</comment>
<gene>
    <name evidence="12" type="primary">U6500P04530</name>
    <name evidence="12" type="ORF">SEUBUCD650_0P04530</name>
</gene>
<proteinExistence type="inferred from homology"/>
<dbReference type="Gene3D" id="1.20.1080.10">
    <property type="entry name" value="Glycerol uptake facilitator protein"/>
    <property type="match status" value="1"/>
</dbReference>
<feature type="transmembrane region" description="Helical" evidence="11">
    <location>
        <begin position="106"/>
        <end position="126"/>
    </location>
</feature>
<feature type="transmembrane region" description="Helical" evidence="11">
    <location>
        <begin position="234"/>
        <end position="254"/>
    </location>
</feature>
<name>A0ABN8VLX8_SACEU</name>
<sequence length="362" mass="39009">MAHIFSYLNSAILIKALFNWSSSCCLEISTVVFLLLAFRFPFLCSLVETNRVTPPYKMSSNDSNDTDKQHTRLDPTGVDDAYIPPEQPETKHARFHITKDTVRNHFIAAVGEFCGTFMFLWCAYVICNVANHDVALTAQPDGSHPGQLIMIAIGFGFSVMFSIWCFAGVSGGALNPAVSLSLCLARAISPTRCLVMWVAQIVAGMAAGGAASAMTPGKVLFANALGLGCSRSRGLFLEMFGTAILCLTVLMTAVEKRETNFMAALPIGISLFIAHVALTVYTGTGVNPARSLGAAVAARYFPGYHWIYWIGPILGATLAWSIWQLLQILDYTTYVDAEKAASTKEKAQPGVNATAAPANTEV</sequence>
<dbReference type="EMBL" id="OX291506">
    <property type="protein sequence ID" value="CAI1787453.1"/>
    <property type="molecule type" value="Genomic_DNA"/>
</dbReference>
<dbReference type="InterPro" id="IPR023271">
    <property type="entry name" value="Aquaporin-like"/>
</dbReference>
<evidence type="ECO:0000256" key="1">
    <source>
        <dbReference type="ARBA" id="ARBA00004477"/>
    </source>
</evidence>
<reference evidence="12" key="1">
    <citation type="submission" date="2022-08" db="EMBL/GenBank/DDBJ databases">
        <authorList>
            <person name="Byrne P K."/>
        </authorList>
    </citation>
    <scope>NUCLEOTIDE SEQUENCE</scope>
    <source>
        <strain evidence="12">UCD650</strain>
    </source>
</reference>
<dbReference type="Proteomes" id="UP001152964">
    <property type="component" value="Chromosome 16"/>
</dbReference>
<dbReference type="NCBIfam" id="TIGR00861">
    <property type="entry name" value="MIP"/>
    <property type="match status" value="1"/>
</dbReference>
<dbReference type="PANTHER" id="PTHR19139">
    <property type="entry name" value="AQUAPORIN TRANSPORTER"/>
    <property type="match status" value="1"/>
</dbReference>
<dbReference type="Pfam" id="PF00230">
    <property type="entry name" value="MIP"/>
    <property type="match status" value="1"/>
</dbReference>
<evidence type="ECO:0000256" key="5">
    <source>
        <dbReference type="ARBA" id="ARBA00022475"/>
    </source>
</evidence>
<evidence type="ECO:0000256" key="3">
    <source>
        <dbReference type="ARBA" id="ARBA00006175"/>
    </source>
</evidence>
<feature type="transmembrane region" description="Helical" evidence="11">
    <location>
        <begin position="146"/>
        <end position="174"/>
    </location>
</feature>
<feature type="transmembrane region" description="Helical" evidence="11">
    <location>
        <begin position="194"/>
        <end position="214"/>
    </location>
</feature>
<feature type="transmembrane region" description="Helical" evidence="11">
    <location>
        <begin position="20"/>
        <end position="38"/>
    </location>
</feature>